<gene>
    <name evidence="1" type="ORF">Pan97_45800</name>
</gene>
<dbReference type="AlphaFoldDB" id="A0A518CE57"/>
<dbReference type="Proteomes" id="UP000318626">
    <property type="component" value="Chromosome"/>
</dbReference>
<proteinExistence type="predicted"/>
<organism evidence="1 2">
    <name type="scientific">Bremerella volcania</name>
    <dbReference type="NCBI Taxonomy" id="2527984"/>
    <lineage>
        <taxon>Bacteria</taxon>
        <taxon>Pseudomonadati</taxon>
        <taxon>Planctomycetota</taxon>
        <taxon>Planctomycetia</taxon>
        <taxon>Pirellulales</taxon>
        <taxon>Pirellulaceae</taxon>
        <taxon>Bremerella</taxon>
    </lineage>
</organism>
<dbReference type="KEGG" id="bvo:Pan97_45800"/>
<dbReference type="EMBL" id="CP036289">
    <property type="protein sequence ID" value="QDU77510.1"/>
    <property type="molecule type" value="Genomic_DNA"/>
</dbReference>
<evidence type="ECO:0000313" key="1">
    <source>
        <dbReference type="EMBL" id="QDU77510.1"/>
    </source>
</evidence>
<name>A0A518CE57_9BACT</name>
<keyword evidence="2" id="KW-1185">Reference proteome</keyword>
<reference evidence="2" key="1">
    <citation type="submission" date="2019-02" db="EMBL/GenBank/DDBJ databases">
        <title>Deep-cultivation of Planctomycetes and their phenomic and genomic characterization uncovers novel biology.</title>
        <authorList>
            <person name="Wiegand S."/>
            <person name="Jogler M."/>
            <person name="Boedeker C."/>
            <person name="Pinto D."/>
            <person name="Vollmers J."/>
            <person name="Rivas-Marin E."/>
            <person name="Kohn T."/>
            <person name="Peeters S.H."/>
            <person name="Heuer A."/>
            <person name="Rast P."/>
            <person name="Oberbeckmann S."/>
            <person name="Bunk B."/>
            <person name="Jeske O."/>
            <person name="Meyerdierks A."/>
            <person name="Storesund J.E."/>
            <person name="Kallscheuer N."/>
            <person name="Luecker S."/>
            <person name="Lage O.M."/>
            <person name="Pohl T."/>
            <person name="Merkel B.J."/>
            <person name="Hornburger P."/>
            <person name="Mueller R.-W."/>
            <person name="Bruemmer F."/>
            <person name="Labrenz M."/>
            <person name="Spormann A.M."/>
            <person name="Op den Camp H."/>
            <person name="Overmann J."/>
            <person name="Amann R."/>
            <person name="Jetten M.S.M."/>
            <person name="Mascher T."/>
            <person name="Medema M.H."/>
            <person name="Devos D.P."/>
            <person name="Kaster A.-K."/>
            <person name="Ovreas L."/>
            <person name="Rohde M."/>
            <person name="Galperin M.Y."/>
            <person name="Jogler C."/>
        </authorList>
    </citation>
    <scope>NUCLEOTIDE SEQUENCE [LARGE SCALE GENOMIC DNA]</scope>
    <source>
        <strain evidence="2">Pan97</strain>
    </source>
</reference>
<sequence length="46" mass="5257">MVFAYQGFDQCVGSFNRRDLGDSQRRLVGQAVIQLDGYRKQFSPMA</sequence>
<evidence type="ECO:0000313" key="2">
    <source>
        <dbReference type="Proteomes" id="UP000318626"/>
    </source>
</evidence>
<protein>
    <submittedName>
        <fullName evidence="1">Uncharacterized protein</fullName>
    </submittedName>
</protein>
<accession>A0A518CE57</accession>